<keyword evidence="5" id="KW-1185">Reference proteome</keyword>
<evidence type="ECO:0000256" key="1">
    <source>
        <dbReference type="SAM" id="Phobius"/>
    </source>
</evidence>
<evidence type="ECO:0000313" key="2">
    <source>
        <dbReference type="EMBL" id="GAW71936.1"/>
    </source>
</evidence>
<reference evidence="3" key="3">
    <citation type="submission" date="2019-02" db="EMBL/GenBank/DDBJ databases">
        <authorList>
            <person name="Buron G."/>
            <person name="Chaylann A."/>
            <person name="Dolejs I."/>
            <person name="Forster J."/>
            <person name="Miks M.H."/>
        </authorList>
    </citation>
    <scope>NUCLEOTIDE SEQUENCE</scope>
    <source>
        <strain evidence="3">DSM 10551</strain>
    </source>
</reference>
<keyword evidence="1" id="KW-0812">Transmembrane</keyword>
<reference evidence="2 4" key="1">
    <citation type="journal article" date="2017" name="Biosci Microbiota Food Health">
        <title>Genomic characterization reconfirms the taxonomic status of Lactobacillus parakefiri.</title>
        <authorList>
            <person name="Tanizawa Y."/>
            <person name="Kobayashi H."/>
            <person name="Kaminuma E."/>
            <person name="Sakamoto M."/>
            <person name="Ohkuma M."/>
            <person name="Nakamura Y."/>
            <person name="Arita M."/>
            <person name="Tohno M."/>
        </authorList>
    </citation>
    <scope>NUCLEOTIDE SEQUENCE [LARGE SCALE GENOMIC DNA]</scope>
    <source>
        <strain evidence="2 4">JCM 8573</strain>
    </source>
</reference>
<keyword evidence="1" id="KW-1133">Transmembrane helix</keyword>
<reference evidence="3 5" key="2">
    <citation type="journal article" date="2019" name="Appl. Microbiol. Biotechnol.">
        <title>Uncovering carbohydrate metabolism through a genotype-phenotype association study of 56 lactic acid bacteria genomes.</title>
        <authorList>
            <person name="Buron-Moles G."/>
            <person name="Chailyan A."/>
            <person name="Dolejs I."/>
            <person name="Forster J."/>
            <person name="Miks M.H."/>
        </authorList>
    </citation>
    <scope>NUCLEOTIDE SEQUENCE [LARGE SCALE GENOMIC DNA]</scope>
    <source>
        <strain evidence="3 5">DSM 10551</strain>
    </source>
</reference>
<accession>A0A224V4V7</accession>
<dbReference type="EMBL" id="BDGB01000046">
    <property type="protein sequence ID" value="GAW71936.1"/>
    <property type="molecule type" value="Genomic_DNA"/>
</dbReference>
<name>A0A224V4V7_9LACO</name>
<keyword evidence="1" id="KW-0472">Membrane</keyword>
<evidence type="ECO:0000313" key="4">
    <source>
        <dbReference type="Proteomes" id="UP000214739"/>
    </source>
</evidence>
<evidence type="ECO:0000313" key="3">
    <source>
        <dbReference type="EMBL" id="TDG89953.1"/>
    </source>
</evidence>
<sequence>MMARRTILTSIIIICALLMFVSINVSFIGYILVLSWTSYRLLVKRDFTLLQTSMFQHASLKLPDFEKLSQDETLKYQRIAYRVGWWVLPCTIGFLIALISLNV</sequence>
<comment type="caution">
    <text evidence="2">The sequence shown here is derived from an EMBL/GenBank/DDBJ whole genome shotgun (WGS) entry which is preliminary data.</text>
</comment>
<protein>
    <recommendedName>
        <fullName evidence="6">DUF3899 domain-containing protein</fullName>
    </recommendedName>
</protein>
<evidence type="ECO:0008006" key="6">
    <source>
        <dbReference type="Google" id="ProtNLM"/>
    </source>
</evidence>
<dbReference type="AlphaFoldDB" id="A0A224V4V7"/>
<feature type="transmembrane region" description="Helical" evidence="1">
    <location>
        <begin position="7"/>
        <end position="33"/>
    </location>
</feature>
<proteinExistence type="predicted"/>
<gene>
    <name evidence="3" type="ORF">C5L28_001275</name>
    <name evidence="2" type="ORF">LPKJCM_01041</name>
</gene>
<dbReference type="Proteomes" id="UP000214739">
    <property type="component" value="Unassembled WGS sequence"/>
</dbReference>
<dbReference type="Proteomes" id="UP000294668">
    <property type="component" value="Unassembled WGS sequence"/>
</dbReference>
<organism evidence="2 4">
    <name type="scientific">Lentilactobacillus parakefiri</name>
    <dbReference type="NCBI Taxonomy" id="152332"/>
    <lineage>
        <taxon>Bacteria</taxon>
        <taxon>Bacillati</taxon>
        <taxon>Bacillota</taxon>
        <taxon>Bacilli</taxon>
        <taxon>Lactobacillales</taxon>
        <taxon>Lactobacillaceae</taxon>
        <taxon>Lentilactobacillus</taxon>
    </lineage>
</organism>
<feature type="transmembrane region" description="Helical" evidence="1">
    <location>
        <begin position="83"/>
        <end position="101"/>
    </location>
</feature>
<evidence type="ECO:0000313" key="5">
    <source>
        <dbReference type="Proteomes" id="UP000294668"/>
    </source>
</evidence>
<dbReference type="EMBL" id="PUFL01000073">
    <property type="protein sequence ID" value="TDG89953.1"/>
    <property type="molecule type" value="Genomic_DNA"/>
</dbReference>